<dbReference type="PANTHER" id="PTHR43685:SF2">
    <property type="entry name" value="GLYCOSYLTRANSFERASE 2-LIKE DOMAIN-CONTAINING PROTEIN"/>
    <property type="match status" value="1"/>
</dbReference>
<dbReference type="AlphaFoldDB" id="A0A0E3P7F9"/>
<keyword evidence="2" id="KW-0808">Transferase</keyword>
<dbReference type="Proteomes" id="UP000033111">
    <property type="component" value="Chromosome"/>
</dbReference>
<evidence type="ECO:0000259" key="1">
    <source>
        <dbReference type="Pfam" id="PF00535"/>
    </source>
</evidence>
<dbReference type="KEGG" id="msw:MSSIT_3023"/>
<dbReference type="Gene3D" id="3.90.550.10">
    <property type="entry name" value="Spore Coat Polysaccharide Biosynthesis Protein SpsA, Chain A"/>
    <property type="match status" value="1"/>
</dbReference>
<organism evidence="2 3">
    <name type="scientific">Methanosarcina siciliae T4/M</name>
    <dbReference type="NCBI Taxonomy" id="1434120"/>
    <lineage>
        <taxon>Archaea</taxon>
        <taxon>Methanobacteriati</taxon>
        <taxon>Methanobacteriota</taxon>
        <taxon>Stenosarchaea group</taxon>
        <taxon>Methanomicrobia</taxon>
        <taxon>Methanosarcinales</taxon>
        <taxon>Methanosarcinaceae</taxon>
        <taxon>Methanosarcina</taxon>
    </lineage>
</organism>
<dbReference type="PANTHER" id="PTHR43685">
    <property type="entry name" value="GLYCOSYLTRANSFERASE"/>
    <property type="match status" value="1"/>
</dbReference>
<name>A0A0E3P7F9_9EURY</name>
<dbReference type="HOGENOM" id="CLU_025996_0_0_2"/>
<dbReference type="InterPro" id="IPR050834">
    <property type="entry name" value="Glycosyltransf_2"/>
</dbReference>
<dbReference type="InterPro" id="IPR029044">
    <property type="entry name" value="Nucleotide-diphossugar_trans"/>
</dbReference>
<reference evidence="2 3" key="1">
    <citation type="submission" date="2014-07" db="EMBL/GenBank/DDBJ databases">
        <title>Methanogenic archaea and the global carbon cycle.</title>
        <authorList>
            <person name="Henriksen J.R."/>
            <person name="Luke J."/>
            <person name="Reinhart S."/>
            <person name="Benedict M.N."/>
            <person name="Youngblut N.D."/>
            <person name="Metcalf M.E."/>
            <person name="Whitaker R.J."/>
            <person name="Metcalf W.W."/>
        </authorList>
    </citation>
    <scope>NUCLEOTIDE SEQUENCE [LARGE SCALE GENOMIC DNA]</scope>
    <source>
        <strain evidence="2 3">T4/M</strain>
    </source>
</reference>
<accession>A0A0E3P7F9</accession>
<sequence>MVKVSVVIPLYNKEPHIKRTLCSVLGQNVNDFEVIVVDGGSEDNGPTIVENFANMDSRIRLIRQEGTGVSEARNQGVRESRSDLIALLDADDEWMSNYLETILRMRDNYPYAGLYATSIKNEFIGNVLMELDEELRNLVPNEGLILSYFKIYKHGHALFGTSSVTIPKKIFLNIGGFQTDFWWGEDIDLWGRIALKYQIAYSSQVCAIYYQNVINSAVKRKKPVETHPFLITAKKALNLDQVPHEMVNDLKAYVMFLEMFTAKHNIEAGDKKLAFGLLIRKDINLTYKKRLLRTIVSTSVKTNFPLIYKKYLNIYNHEVP</sequence>
<proteinExistence type="predicted"/>
<dbReference type="SUPFAM" id="SSF53448">
    <property type="entry name" value="Nucleotide-diphospho-sugar transferases"/>
    <property type="match status" value="1"/>
</dbReference>
<dbReference type="GO" id="GO:0016740">
    <property type="term" value="F:transferase activity"/>
    <property type="evidence" value="ECO:0007669"/>
    <property type="project" value="UniProtKB-KW"/>
</dbReference>
<dbReference type="CDD" id="cd00761">
    <property type="entry name" value="Glyco_tranf_GTA_type"/>
    <property type="match status" value="1"/>
</dbReference>
<dbReference type="InterPro" id="IPR001173">
    <property type="entry name" value="Glyco_trans_2-like"/>
</dbReference>
<dbReference type="GeneID" id="25418486"/>
<dbReference type="EMBL" id="CP009506">
    <property type="protein sequence ID" value="AKB29742.1"/>
    <property type="molecule type" value="Genomic_DNA"/>
</dbReference>
<dbReference type="PATRIC" id="fig|1434120.4.peg.3924"/>
<dbReference type="RefSeq" id="WP_052721691.1">
    <property type="nucleotide sequence ID" value="NZ_CP009506.1"/>
</dbReference>
<keyword evidence="3" id="KW-1185">Reference proteome</keyword>
<dbReference type="Pfam" id="PF00535">
    <property type="entry name" value="Glycos_transf_2"/>
    <property type="match status" value="1"/>
</dbReference>
<feature type="domain" description="Glycosyltransferase 2-like" evidence="1">
    <location>
        <begin position="5"/>
        <end position="120"/>
    </location>
</feature>
<dbReference type="OrthoDB" id="46222at2157"/>
<protein>
    <submittedName>
        <fullName evidence="2">Putative glycosyl transferase</fullName>
    </submittedName>
</protein>
<evidence type="ECO:0000313" key="2">
    <source>
        <dbReference type="EMBL" id="AKB29742.1"/>
    </source>
</evidence>
<evidence type="ECO:0000313" key="3">
    <source>
        <dbReference type="Proteomes" id="UP000033111"/>
    </source>
</evidence>
<gene>
    <name evidence="2" type="ORF">MSSIT_3023</name>
</gene>